<dbReference type="Pfam" id="PF00092">
    <property type="entry name" value="VWA"/>
    <property type="match status" value="1"/>
</dbReference>
<accession>A0A514LHI4</accession>
<dbReference type="AlphaFoldDB" id="A0A514LHI4"/>
<name>A0A514LHI4_9BACI</name>
<sequence length="492" mass="55752">MKRRLSYCLMYSLFLLLFACGSDENEAPVSGESEEKEETSAEEAAPEVELDQEAILQAGPGFLTEEYLSQEYEMDDYDEVEERIMEDFEPYATEHAEASSPEEWLAVMVHALGADHQEVFEPIEAFDVTYDEFTLPDGRSLQELEDEEIEEEMEKDVNVAILVDASGSMNEEVDGGVKMDLAKDAVQSFVGNLPEETNVMLQAYGHEGDNTNDGKEESCASIENVYPLSPLDEDDFDEALESFDATGWTPLAAAITQAGDDLQEETNENDDHFIYVISDGIETCDGDPIDAAENLENTGIDFNVHILGFDIPDDEHDQLEDIAGVTDGEYSSVYTEQELDETVNETWTDAIGTSQWLLWAAGNITDSNFESVDFHAELRDLRSDATQLRRQENSRMQTATSLLAEAELINDEERDELETLVDERHEYINEFVDDSYDDTHQEIIDERERVQDIIRDIRDEYSDWDPRFREGNIQVISFGWYGHAVQGMNAFE</sequence>
<keyword evidence="1" id="KW-0175">Coiled coil</keyword>
<dbReference type="InterPro" id="IPR036465">
    <property type="entry name" value="vWFA_dom_sf"/>
</dbReference>
<proteinExistence type="predicted"/>
<reference evidence="6" key="1">
    <citation type="submission" date="2019-01" db="EMBL/GenBank/DDBJ databases">
        <title>Genomic analysis of Salicibibacter sp. NKC3-5.</title>
        <authorList>
            <person name="Oh Y.J."/>
        </authorList>
    </citation>
    <scope>NUCLEOTIDE SEQUENCE [LARGE SCALE GENOMIC DNA]</scope>
    <source>
        <strain evidence="6">NKC3-5</strain>
    </source>
</reference>
<dbReference type="InterPro" id="IPR002035">
    <property type="entry name" value="VWF_A"/>
</dbReference>
<gene>
    <name evidence="5" type="ORF">EPH95_05800</name>
</gene>
<dbReference type="Proteomes" id="UP000319756">
    <property type="component" value="Chromosome"/>
</dbReference>
<keyword evidence="6" id="KW-1185">Reference proteome</keyword>
<dbReference type="OrthoDB" id="9783818at2"/>
<feature type="coiled-coil region" evidence="1">
    <location>
        <begin position="396"/>
        <end position="460"/>
    </location>
</feature>
<organism evidence="5 6">
    <name type="scientific">Salicibibacter halophilus</name>
    <dbReference type="NCBI Taxonomy" id="2502791"/>
    <lineage>
        <taxon>Bacteria</taxon>
        <taxon>Bacillati</taxon>
        <taxon>Bacillota</taxon>
        <taxon>Bacilli</taxon>
        <taxon>Bacillales</taxon>
        <taxon>Bacillaceae</taxon>
        <taxon>Salicibibacter</taxon>
    </lineage>
</organism>
<evidence type="ECO:0000259" key="4">
    <source>
        <dbReference type="PROSITE" id="PS50234"/>
    </source>
</evidence>
<feature type="compositionally biased region" description="Acidic residues" evidence="2">
    <location>
        <begin position="32"/>
        <end position="48"/>
    </location>
</feature>
<evidence type="ECO:0000256" key="2">
    <source>
        <dbReference type="SAM" id="MobiDB-lite"/>
    </source>
</evidence>
<dbReference type="PROSITE" id="PS50234">
    <property type="entry name" value="VWFA"/>
    <property type="match status" value="1"/>
</dbReference>
<feature type="domain" description="VWFA" evidence="4">
    <location>
        <begin position="158"/>
        <end position="351"/>
    </location>
</feature>
<keyword evidence="3" id="KW-0732">Signal</keyword>
<dbReference type="RefSeq" id="WP_142088124.1">
    <property type="nucleotide sequence ID" value="NZ_CP035485.1"/>
</dbReference>
<evidence type="ECO:0000256" key="1">
    <source>
        <dbReference type="SAM" id="Coils"/>
    </source>
</evidence>
<dbReference type="SMART" id="SM00327">
    <property type="entry name" value="VWA"/>
    <property type="match status" value="1"/>
</dbReference>
<evidence type="ECO:0000313" key="6">
    <source>
        <dbReference type="Proteomes" id="UP000319756"/>
    </source>
</evidence>
<dbReference type="KEGG" id="sale:EPH95_05800"/>
<protein>
    <submittedName>
        <fullName evidence="5">VWA domain-containing protein</fullName>
    </submittedName>
</protein>
<evidence type="ECO:0000256" key="3">
    <source>
        <dbReference type="SAM" id="SignalP"/>
    </source>
</evidence>
<dbReference type="Gene3D" id="3.40.50.410">
    <property type="entry name" value="von Willebrand factor, type A domain"/>
    <property type="match status" value="1"/>
</dbReference>
<dbReference type="EMBL" id="CP035485">
    <property type="protein sequence ID" value="QDI90751.1"/>
    <property type="molecule type" value="Genomic_DNA"/>
</dbReference>
<evidence type="ECO:0000313" key="5">
    <source>
        <dbReference type="EMBL" id="QDI90751.1"/>
    </source>
</evidence>
<feature type="signal peptide" evidence="3">
    <location>
        <begin position="1"/>
        <end position="21"/>
    </location>
</feature>
<feature type="region of interest" description="Disordered" evidence="2">
    <location>
        <begin position="25"/>
        <end position="48"/>
    </location>
</feature>
<dbReference type="PROSITE" id="PS51257">
    <property type="entry name" value="PROKAR_LIPOPROTEIN"/>
    <property type="match status" value="1"/>
</dbReference>
<dbReference type="SUPFAM" id="SSF53300">
    <property type="entry name" value="vWA-like"/>
    <property type="match status" value="1"/>
</dbReference>
<feature type="chain" id="PRO_5038721255" evidence="3">
    <location>
        <begin position="22"/>
        <end position="492"/>
    </location>
</feature>